<dbReference type="Proteomes" id="UP000708208">
    <property type="component" value="Unassembled WGS sequence"/>
</dbReference>
<comment type="caution">
    <text evidence="2">The sequence shown here is derived from an EMBL/GenBank/DDBJ whole genome shotgun (WGS) entry which is preliminary data.</text>
</comment>
<evidence type="ECO:0000313" key="3">
    <source>
        <dbReference type="Proteomes" id="UP000708208"/>
    </source>
</evidence>
<name>A0A8J2PCQ0_9HEXA</name>
<accession>A0A8J2PCQ0</accession>
<proteinExistence type="predicted"/>
<keyword evidence="3" id="KW-1185">Reference proteome</keyword>
<sequence>MKIISIVFLTVLAVERTHSLTSHECIKYVQQEKAIVRASFEACADNLRHEVHCEAKCAFELQQATVNGVLTLQSFSTLIRTRVVPEICDAVETNMAECFRNTAPDGEAVYPNSPCYEWDAMYRCWLYSLNMLEQYKCNDFPSSRRSYWGK</sequence>
<keyword evidence="1" id="KW-0732">Signal</keyword>
<feature type="signal peptide" evidence="1">
    <location>
        <begin position="1"/>
        <end position="19"/>
    </location>
</feature>
<organism evidence="2 3">
    <name type="scientific">Allacma fusca</name>
    <dbReference type="NCBI Taxonomy" id="39272"/>
    <lineage>
        <taxon>Eukaryota</taxon>
        <taxon>Metazoa</taxon>
        <taxon>Ecdysozoa</taxon>
        <taxon>Arthropoda</taxon>
        <taxon>Hexapoda</taxon>
        <taxon>Collembola</taxon>
        <taxon>Symphypleona</taxon>
        <taxon>Sminthuridae</taxon>
        <taxon>Allacma</taxon>
    </lineage>
</organism>
<feature type="chain" id="PRO_5035266592" evidence="1">
    <location>
        <begin position="20"/>
        <end position="150"/>
    </location>
</feature>
<protein>
    <submittedName>
        <fullName evidence="2">Uncharacterized protein</fullName>
    </submittedName>
</protein>
<evidence type="ECO:0000256" key="1">
    <source>
        <dbReference type="SAM" id="SignalP"/>
    </source>
</evidence>
<evidence type="ECO:0000313" key="2">
    <source>
        <dbReference type="EMBL" id="CAG7818457.1"/>
    </source>
</evidence>
<gene>
    <name evidence="2" type="ORF">AFUS01_LOCUS28962</name>
</gene>
<dbReference type="AlphaFoldDB" id="A0A8J2PCQ0"/>
<dbReference type="EMBL" id="CAJVCH010421606">
    <property type="protein sequence ID" value="CAG7818457.1"/>
    <property type="molecule type" value="Genomic_DNA"/>
</dbReference>
<reference evidence="2" key="1">
    <citation type="submission" date="2021-06" db="EMBL/GenBank/DDBJ databases">
        <authorList>
            <person name="Hodson N. C."/>
            <person name="Mongue J. A."/>
            <person name="Jaron S. K."/>
        </authorList>
    </citation>
    <scope>NUCLEOTIDE SEQUENCE</scope>
</reference>